<dbReference type="Proteomes" id="UP000030754">
    <property type="component" value="Unassembled WGS sequence"/>
</dbReference>
<proteinExistence type="predicted"/>
<reference evidence="2" key="1">
    <citation type="submission" date="2013-10" db="EMBL/GenBank/DDBJ databases">
        <title>Genomic analysis of the causative agents of coccidiosis in chickens.</title>
        <authorList>
            <person name="Reid A.J."/>
            <person name="Blake D."/>
            <person name="Billington K."/>
            <person name="Browne H."/>
            <person name="Dunn M."/>
            <person name="Hung S."/>
            <person name="Kawahara F."/>
            <person name="Miranda-Saavedra D."/>
            <person name="Mourier T."/>
            <person name="Nagra H."/>
            <person name="Otto T.D."/>
            <person name="Rawlings N."/>
            <person name="Sanchez A."/>
            <person name="Sanders M."/>
            <person name="Subramaniam C."/>
            <person name="Tay Y."/>
            <person name="Dear P."/>
            <person name="Doerig C."/>
            <person name="Gruber A."/>
            <person name="Parkinson J."/>
            <person name="Shirley M."/>
            <person name="Wan K.L."/>
            <person name="Berriman M."/>
            <person name="Tomley F."/>
            <person name="Pain A."/>
        </authorList>
    </citation>
    <scope>NUCLEOTIDE SEQUENCE [LARGE SCALE GENOMIC DNA]</scope>
    <source>
        <strain evidence="2">Houghton</strain>
    </source>
</reference>
<dbReference type="GeneID" id="25478139"/>
<dbReference type="AlphaFoldDB" id="U6N182"/>
<evidence type="ECO:0000313" key="3">
    <source>
        <dbReference type="Proteomes" id="UP000030754"/>
    </source>
</evidence>
<feature type="compositionally biased region" description="Low complexity" evidence="1">
    <location>
        <begin position="230"/>
        <end position="243"/>
    </location>
</feature>
<dbReference type="VEuPathDB" id="ToxoDB:ENH_00080100"/>
<feature type="compositionally biased region" description="Basic and acidic residues" evidence="1">
    <location>
        <begin position="244"/>
        <end position="271"/>
    </location>
</feature>
<dbReference type="EMBL" id="HG725898">
    <property type="protein sequence ID" value="CDJ70233.1"/>
    <property type="molecule type" value="Genomic_DNA"/>
</dbReference>
<organism evidence="2 3">
    <name type="scientific">Eimeria necatrix</name>
    <dbReference type="NCBI Taxonomy" id="51315"/>
    <lineage>
        <taxon>Eukaryota</taxon>
        <taxon>Sar</taxon>
        <taxon>Alveolata</taxon>
        <taxon>Apicomplexa</taxon>
        <taxon>Conoidasida</taxon>
        <taxon>Coccidia</taxon>
        <taxon>Eucoccidiorida</taxon>
        <taxon>Eimeriorina</taxon>
        <taxon>Eimeriidae</taxon>
        <taxon>Eimeria</taxon>
    </lineage>
</organism>
<dbReference type="RefSeq" id="XP_013438699.1">
    <property type="nucleotide sequence ID" value="XM_013583245.1"/>
</dbReference>
<feature type="region of interest" description="Disordered" evidence="1">
    <location>
        <begin position="168"/>
        <end position="212"/>
    </location>
</feature>
<feature type="compositionally biased region" description="Polar residues" evidence="1">
    <location>
        <begin position="44"/>
        <end position="54"/>
    </location>
</feature>
<gene>
    <name evidence="2" type="ORF">ENH_00080100</name>
</gene>
<keyword evidence="3" id="KW-1185">Reference proteome</keyword>
<name>U6N182_9EIME</name>
<feature type="compositionally biased region" description="Low complexity" evidence="1">
    <location>
        <begin position="55"/>
        <end position="83"/>
    </location>
</feature>
<feature type="compositionally biased region" description="Basic and acidic residues" evidence="1">
    <location>
        <begin position="183"/>
        <end position="199"/>
    </location>
</feature>
<dbReference type="OrthoDB" id="332179at2759"/>
<accession>U6N182</accession>
<sequence>MEVPDLSQIDDEEVLTLVLLDSTHPQILKSVENIKDRLVAIASPSTQADSSAPNSSSSSSSSSSSGSSSSSSSSSSGSSSSSSSEEKKGDFKCSRKDVEALLKRAKAVVDSSLKLTFELDEMSFKAMNPIWGAEKSVRQSRKFLVQLLEKVTSRGEALILFLSSVLDKFPSPPSPPPSPPRLLPKEEDQKEAKQPEGGRGRGRGLLMAGRGRGVPLARGSGVGISPAFLSSESEGLGSPSHLLSSKEEAGEEGPRGPRKHERELSPEETQRRWKKKQPSNVDWMLKCKTKLLELKERTAKKAVSDVFMTERTLPETISFIDHNATKLEAVAAKNPSAFAAEDRRVFMQSIESYIAGLERALMLLAKETLNKRQLMSLFDSALKVERLTTPSELLTEMRSIISLLNTFAYMPKVDDDD</sequence>
<evidence type="ECO:0000256" key="1">
    <source>
        <dbReference type="SAM" id="MobiDB-lite"/>
    </source>
</evidence>
<feature type="region of interest" description="Disordered" evidence="1">
    <location>
        <begin position="44"/>
        <end position="90"/>
    </location>
</feature>
<protein>
    <submittedName>
        <fullName evidence="2">Uncharacterized protein</fullName>
    </submittedName>
</protein>
<feature type="region of interest" description="Disordered" evidence="1">
    <location>
        <begin position="230"/>
        <end position="278"/>
    </location>
</feature>
<reference evidence="2" key="2">
    <citation type="submission" date="2013-10" db="EMBL/GenBank/DDBJ databases">
        <authorList>
            <person name="Aslett M."/>
        </authorList>
    </citation>
    <scope>NUCLEOTIDE SEQUENCE [LARGE SCALE GENOMIC DNA]</scope>
    <source>
        <strain evidence="2">Houghton</strain>
    </source>
</reference>
<feature type="compositionally biased region" description="Pro residues" evidence="1">
    <location>
        <begin position="170"/>
        <end position="182"/>
    </location>
</feature>
<evidence type="ECO:0000313" key="2">
    <source>
        <dbReference type="EMBL" id="CDJ70233.1"/>
    </source>
</evidence>